<protein>
    <recommendedName>
        <fullName evidence="3">Wings apart-like protein C-terminal domain-containing protein</fullName>
    </recommendedName>
</protein>
<dbReference type="InterPro" id="IPR039874">
    <property type="entry name" value="WAPL"/>
</dbReference>
<feature type="compositionally biased region" description="Basic and acidic residues" evidence="2">
    <location>
        <begin position="353"/>
        <end position="371"/>
    </location>
</feature>
<evidence type="ECO:0000313" key="4">
    <source>
        <dbReference type="EMBL" id="SAM83886.1"/>
    </source>
</evidence>
<feature type="compositionally biased region" description="Low complexity" evidence="2">
    <location>
        <begin position="108"/>
        <end position="125"/>
    </location>
</feature>
<proteinExistence type="inferred from homology"/>
<comment type="similarity">
    <text evidence="1">Belongs to the WAPL family.</text>
</comment>
<dbReference type="Pfam" id="PF07814">
    <property type="entry name" value="WAPL"/>
    <property type="match status" value="1"/>
</dbReference>
<dbReference type="EMBL" id="LT558128">
    <property type="protein sequence ID" value="SAM83886.1"/>
    <property type="molecule type" value="Genomic_DNA"/>
</dbReference>
<accession>A0A1K0G847</accession>
<feature type="region of interest" description="Disordered" evidence="2">
    <location>
        <begin position="1076"/>
        <end position="1102"/>
    </location>
</feature>
<feature type="compositionally biased region" description="Acidic residues" evidence="2">
    <location>
        <begin position="573"/>
        <end position="585"/>
    </location>
</feature>
<dbReference type="AlphaFoldDB" id="A0A1K0G847"/>
<keyword evidence="7" id="KW-1185">Reference proteome</keyword>
<organism evidence="4 6">
    <name type="scientific">Ustilago bromivora</name>
    <dbReference type="NCBI Taxonomy" id="307758"/>
    <lineage>
        <taxon>Eukaryota</taxon>
        <taxon>Fungi</taxon>
        <taxon>Dikarya</taxon>
        <taxon>Basidiomycota</taxon>
        <taxon>Ustilaginomycotina</taxon>
        <taxon>Ustilaginomycetes</taxon>
        <taxon>Ustilaginales</taxon>
        <taxon>Ustilaginaceae</taxon>
        <taxon>Ustilago</taxon>
    </lineage>
</organism>
<evidence type="ECO:0000256" key="1">
    <source>
        <dbReference type="ARBA" id="ARBA00006854"/>
    </source>
</evidence>
<reference evidence="6" key="2">
    <citation type="submission" date="2016-04" db="EMBL/GenBank/DDBJ databases">
        <authorList>
            <person name="Guldener U."/>
            <person name="Guldener U."/>
        </authorList>
    </citation>
    <scope>NUCLEOTIDE SEQUENCE [LARGE SCALE GENOMIC DNA]</scope>
    <source>
        <strain evidence="6">UB2112</strain>
    </source>
</reference>
<feature type="region of interest" description="Disordered" evidence="2">
    <location>
        <begin position="449"/>
        <end position="478"/>
    </location>
</feature>
<dbReference type="Gene3D" id="1.25.10.10">
    <property type="entry name" value="Leucine-rich Repeat Variant"/>
    <property type="match status" value="1"/>
</dbReference>
<dbReference type="Proteomes" id="UP000179920">
    <property type="component" value="Chromosome XII"/>
</dbReference>
<reference evidence="4" key="1">
    <citation type="submission" date="2016-04" db="EMBL/GenBank/DDBJ databases">
        <authorList>
            <person name="Evans L.H."/>
            <person name="Alamgir A."/>
            <person name="Owens N."/>
            <person name="Weber N.D."/>
            <person name="Virtaneva K."/>
            <person name="Barbian K."/>
            <person name="Babar A."/>
            <person name="Rosenke K."/>
        </authorList>
    </citation>
    <scope>NUCLEOTIDE SEQUENCE</scope>
    <source>
        <strain evidence="4">UB2112</strain>
    </source>
</reference>
<feature type="domain" description="Wings apart-like protein C-terminal" evidence="3">
    <location>
        <begin position="509"/>
        <end position="553"/>
    </location>
</feature>
<dbReference type="InterPro" id="IPR022771">
    <property type="entry name" value="WAPL_C"/>
</dbReference>
<dbReference type="EMBL" id="ULHB01000009">
    <property type="protein sequence ID" value="SYW75660.1"/>
    <property type="molecule type" value="Genomic_DNA"/>
</dbReference>
<feature type="compositionally biased region" description="Low complexity" evidence="2">
    <location>
        <begin position="161"/>
        <end position="188"/>
    </location>
</feature>
<evidence type="ECO:0000313" key="7">
    <source>
        <dbReference type="Proteomes" id="UP000658997"/>
    </source>
</evidence>
<feature type="region of interest" description="Disordered" evidence="2">
    <location>
        <begin position="1"/>
        <end position="331"/>
    </location>
</feature>
<name>A0A1K0G847_9BASI</name>
<feature type="region of interest" description="Disordered" evidence="2">
    <location>
        <begin position="564"/>
        <end position="586"/>
    </location>
</feature>
<evidence type="ECO:0000259" key="3">
    <source>
        <dbReference type="Pfam" id="PF07814"/>
    </source>
</evidence>
<evidence type="ECO:0000313" key="6">
    <source>
        <dbReference type="Proteomes" id="UP000179920"/>
    </source>
</evidence>
<sequence length="1126" mass="121027">MDFSSLLRRKPTAVTYGKRSRGANGSADSFPATARPNVVARSSSGSSDEDDQAAGPSDTPRGLTHAEDGALSPCRPLKQSPRDRMPTQPIADTISPSTQPPPRTLNGASTRSPTRTSSASIARTAHNPASLSTPSIFPNVRTPATALGSTRSLPPRPPRAASPSATKGNHASSSKLPLRRSASSSPRKVAPSALSPSKRAARSRTPSRPAQDLSSLFDSIEPTLPRSPRPFARSESQPTAQLHRDDNDTLLDTAPAFANSPLVSPTLPSSKLAEEELLSPGTLTSPSKRPRMADRMAPRAARSTKSKAGEVAESLLNSRKGSLRRTETAPSALSEAASIGLFASDGDRAASIKAKEDDAASGRHSDVDSTRIDAASQADSQSQEGVSSAMSARRFAGIKQTSAANARRTYGLQRSFLADQAEENLLFDPASRSNGASRSIEDEIQAELKGNGTSTSNNHTTRPSPSIASRLADSATPAPRESYAELLKKWGEGADDIEWDESQDPTLNLKSITSLRSTGELRRFNDDLEYLFSGLDPSQALSIRRSSAVELVRLLCGKPDIDSLNDAAGHDDNDAEEEEEEEAAEDPLVSAQSAEFLRKLKASDLIARLLDLFRGAEAGEGVDNVLDAAVAVYIAKLLKSPSSAEPLTRERCCELFTTLREVLLRADRSERQSRKDGFALLRLHELKQHKIASKSDRRTLGELRAIARISKLFVAGAQSWTLRNLVLAACCSLIALPRRILSDAAIKDLLVNDDTADDGSHPSLFTTVLNVLVAEGAKAQQRLIDFSKGLQLVTPTAVEAVPDLETVDVCIRFLDKGMDILYLELDQAVPASNETLDALQNLISFAVQAAPFGSPPQDVTSQKLTAWSTRALQVLHALFKTLLDLSQVDANWSESLANSLPLETSIIRAFLLSHRCATSHRQTSTSLKAGLFDDVQHLTLALLTRLLIKQQIKASNTLQSIQIDPSCWGRRTCTPISCNCTSRSPALATLARVFFETRNAAREQDDSNAAYLSNSIATALAQFAVGGKESLELCRRVLDEEREEKGGSGLGGLRELVDAVEEFALVHQAALVAGRSEATREADGLDEEREEEAAVKEGEGGRNAVAEEAGQLIKDLALRLRELAKQ</sequence>
<feature type="compositionally biased region" description="Low complexity" evidence="2">
    <location>
        <begin position="450"/>
        <end position="461"/>
    </location>
</feature>
<dbReference type="InterPro" id="IPR011989">
    <property type="entry name" value="ARM-like"/>
</dbReference>
<reference evidence="5" key="3">
    <citation type="submission" date="2018-08" db="EMBL/GenBank/DDBJ databases">
        <authorList>
            <person name="Guldener U."/>
        </authorList>
    </citation>
    <scope>NUCLEOTIDE SEQUENCE</scope>
    <source>
        <strain evidence="5">UB2</strain>
    </source>
</reference>
<evidence type="ECO:0000256" key="2">
    <source>
        <dbReference type="SAM" id="MobiDB-lite"/>
    </source>
</evidence>
<dbReference type="PANTHER" id="PTHR22100">
    <property type="entry name" value="WINGS APART-LIKE PROTEIN HOMOLOG"/>
    <property type="match status" value="1"/>
</dbReference>
<dbReference type="OrthoDB" id="78088at2759"/>
<feature type="region of interest" description="Disordered" evidence="2">
    <location>
        <begin position="353"/>
        <end position="388"/>
    </location>
</feature>
<gene>
    <name evidence="5" type="ORF">UBRO2_00815</name>
    <name evidence="4" type="ORF">UBRO_06189</name>
</gene>
<dbReference type="Proteomes" id="UP000658997">
    <property type="component" value="Unassembled WGS sequence"/>
</dbReference>
<feature type="compositionally biased region" description="Polar residues" evidence="2">
    <location>
        <begin position="127"/>
        <end position="136"/>
    </location>
</feature>
<dbReference type="PANTHER" id="PTHR22100:SF13">
    <property type="entry name" value="WINGS APART-LIKE PROTEIN HOMOLOG"/>
    <property type="match status" value="1"/>
</dbReference>
<evidence type="ECO:0000313" key="5">
    <source>
        <dbReference type="EMBL" id="SYW75660.1"/>
    </source>
</evidence>
<feature type="compositionally biased region" description="Polar residues" evidence="2">
    <location>
        <begin position="377"/>
        <end position="388"/>
    </location>
</feature>
<feature type="compositionally biased region" description="Low complexity" evidence="2">
    <location>
        <begin position="195"/>
        <end position="210"/>
    </location>
</feature>